<protein>
    <submittedName>
        <fullName evidence="4">Uncharacterized protein</fullName>
    </submittedName>
</protein>
<dbReference type="InterPro" id="IPR004875">
    <property type="entry name" value="DDE_SF_endonuclease_dom"/>
</dbReference>
<dbReference type="AlphaFoldDB" id="A0AAE0LCN1"/>
<keyword evidence="5" id="KW-1185">Reference proteome</keyword>
<feature type="domain" description="DUF4218" evidence="3">
    <location>
        <begin position="69"/>
        <end position="152"/>
    </location>
</feature>
<evidence type="ECO:0000259" key="2">
    <source>
        <dbReference type="Pfam" id="PF03184"/>
    </source>
</evidence>
<accession>A0AAE0LCN1</accession>
<feature type="region of interest" description="Disordered" evidence="1">
    <location>
        <begin position="546"/>
        <end position="580"/>
    </location>
</feature>
<evidence type="ECO:0000256" key="1">
    <source>
        <dbReference type="SAM" id="MobiDB-lite"/>
    </source>
</evidence>
<dbReference type="Pfam" id="PF03184">
    <property type="entry name" value="DDE_1"/>
    <property type="match status" value="1"/>
</dbReference>
<sequence length="675" mass="76835">MGPLAKKLLQEKYKNPKKVRKMKAAELVVSLTSGILGVITSWQNADGQVLRPQYARFVGEFSVVVRELTTPSIHPEEMNKLQSRVMQLRDEMERNNSPEALVIMSHLLVHIVDQLKDNGPAREIWMYVFEDYFGLLKLSIKTRSQPVASMMKGLELRRTVSMVAGIKRMHRSGQAPQYRPPAKQNIFTTKSSTVRPTAGIPVANISRWANSAGADGIPVRDHIFKAAADVKLKRLKVEIKPQKAISRFPRAETQLAGEIRERRRRGRKGRFLFKHRLNVDQVPLPFVVGDYDHTIEEKGAKDVWVRQPGSGLEKRQATLQICIRAGVDSEGKNLPQPPLAIWFRGTGKRISEAEKGAYHPDVHVYWQKCAWVDRPSSIEWQNGTLIPWLNEHIPNEESVIFADNLDAQIQPVYLANQKEKGRAMAWSLLKGGTHWSQPIDQGVGREVKRDVDYEQNQWLEDLENLLKWESSDLTASDRRILMTWWAGKAYERTCSRVNMNRYFEKTGCLLSVTGDGDKCITPEGLSSFTFERPVIPAVLAEAPVQENVAPTTHPELQRAAEEEEISEEDDLSEEDEGSDEATKWFVPEGYSAQLDPPAEDLNHAMIDTHLLFKWNGVGWCHGWVSKYYPRHRRGYNFEIVYEDGDRRDHILRLLDYGSGDSVEAGAWCLLKPATE</sequence>
<evidence type="ECO:0000259" key="3">
    <source>
        <dbReference type="Pfam" id="PF13960"/>
    </source>
</evidence>
<dbReference type="InterPro" id="IPR025452">
    <property type="entry name" value="DUF4218"/>
</dbReference>
<feature type="compositionally biased region" description="Acidic residues" evidence="1">
    <location>
        <begin position="561"/>
        <end position="579"/>
    </location>
</feature>
<evidence type="ECO:0000313" key="5">
    <source>
        <dbReference type="Proteomes" id="UP001190700"/>
    </source>
</evidence>
<dbReference type="EMBL" id="LGRX02004364">
    <property type="protein sequence ID" value="KAK3280531.1"/>
    <property type="molecule type" value="Genomic_DNA"/>
</dbReference>
<dbReference type="Pfam" id="PF13960">
    <property type="entry name" value="DUF4218"/>
    <property type="match status" value="1"/>
</dbReference>
<dbReference type="PANTHER" id="PTHR48258">
    <property type="entry name" value="DUF4218 DOMAIN-CONTAINING PROTEIN-RELATED"/>
    <property type="match status" value="1"/>
</dbReference>
<gene>
    <name evidence="4" type="ORF">CYMTET_11625</name>
</gene>
<organism evidence="4 5">
    <name type="scientific">Cymbomonas tetramitiformis</name>
    <dbReference type="NCBI Taxonomy" id="36881"/>
    <lineage>
        <taxon>Eukaryota</taxon>
        <taxon>Viridiplantae</taxon>
        <taxon>Chlorophyta</taxon>
        <taxon>Pyramimonadophyceae</taxon>
        <taxon>Pyramimonadales</taxon>
        <taxon>Pyramimonadaceae</taxon>
        <taxon>Cymbomonas</taxon>
    </lineage>
</organism>
<reference evidence="4 5" key="1">
    <citation type="journal article" date="2015" name="Genome Biol. Evol.">
        <title>Comparative Genomics of a Bacterivorous Green Alga Reveals Evolutionary Causalities and Consequences of Phago-Mixotrophic Mode of Nutrition.</title>
        <authorList>
            <person name="Burns J.A."/>
            <person name="Paasch A."/>
            <person name="Narechania A."/>
            <person name="Kim E."/>
        </authorList>
    </citation>
    <scope>NUCLEOTIDE SEQUENCE [LARGE SCALE GENOMIC DNA]</scope>
    <source>
        <strain evidence="4 5">PLY_AMNH</strain>
    </source>
</reference>
<feature type="domain" description="DDE-1" evidence="2">
    <location>
        <begin position="338"/>
        <end position="476"/>
    </location>
</feature>
<name>A0AAE0LCN1_9CHLO</name>
<proteinExistence type="predicted"/>
<evidence type="ECO:0000313" key="4">
    <source>
        <dbReference type="EMBL" id="KAK3280531.1"/>
    </source>
</evidence>
<dbReference type="PANTHER" id="PTHR48258:SF12">
    <property type="entry name" value="TRANSPOSON PROTEIN, CACTA, EN_SPM SUB-CLASS"/>
    <property type="match status" value="1"/>
</dbReference>
<dbReference type="Proteomes" id="UP001190700">
    <property type="component" value="Unassembled WGS sequence"/>
</dbReference>
<dbReference type="GO" id="GO:0003676">
    <property type="term" value="F:nucleic acid binding"/>
    <property type="evidence" value="ECO:0007669"/>
    <property type="project" value="InterPro"/>
</dbReference>
<comment type="caution">
    <text evidence="4">The sequence shown here is derived from an EMBL/GenBank/DDBJ whole genome shotgun (WGS) entry which is preliminary data.</text>
</comment>